<dbReference type="Proteomes" id="UP000605848">
    <property type="component" value="Unassembled WGS sequence"/>
</dbReference>
<organism evidence="2 3">
    <name type="scientific">Microvirga aerilata</name>
    <dbReference type="NCBI Taxonomy" id="670292"/>
    <lineage>
        <taxon>Bacteria</taxon>
        <taxon>Pseudomonadati</taxon>
        <taxon>Pseudomonadota</taxon>
        <taxon>Alphaproteobacteria</taxon>
        <taxon>Hyphomicrobiales</taxon>
        <taxon>Methylobacteriaceae</taxon>
        <taxon>Microvirga</taxon>
    </lineage>
</organism>
<reference evidence="2" key="1">
    <citation type="submission" date="2021-01" db="EMBL/GenBank/DDBJ databases">
        <title>Microvirga sp.</title>
        <authorList>
            <person name="Kim M.K."/>
        </authorList>
    </citation>
    <scope>NUCLEOTIDE SEQUENCE</scope>
    <source>
        <strain evidence="2">5420S-16</strain>
    </source>
</reference>
<sequence>MKSFLGDSFSIATGGSGHMKPKLAALKNGGFVAVWQANDGSGLGIKMQMLDGSGKPVGAIRSVNTAITNEQSAPDVAVLIDGSIVVTWDSANSTTWDVRKRMFNPDGSPKDTFDSLAADASDSGT</sequence>
<name>A0A936ZJQ6_9HYPH</name>
<gene>
    <name evidence="2" type="ORF">JKG68_31945</name>
</gene>
<proteinExistence type="predicted"/>
<dbReference type="EMBL" id="JAEQMY010000234">
    <property type="protein sequence ID" value="MBL0408477.1"/>
    <property type="molecule type" value="Genomic_DNA"/>
</dbReference>
<comment type="caution">
    <text evidence="2">The sequence shown here is derived from an EMBL/GenBank/DDBJ whole genome shotgun (WGS) entry which is preliminary data.</text>
</comment>
<feature type="region of interest" description="Disordered" evidence="1">
    <location>
        <begin position="103"/>
        <end position="125"/>
    </location>
</feature>
<evidence type="ECO:0000256" key="1">
    <source>
        <dbReference type="SAM" id="MobiDB-lite"/>
    </source>
</evidence>
<dbReference type="RefSeq" id="WP_202066400.1">
    <property type="nucleotide sequence ID" value="NZ_JAEQMY010000234.1"/>
</dbReference>
<dbReference type="AlphaFoldDB" id="A0A936ZJQ6"/>
<accession>A0A936ZJQ6</accession>
<evidence type="ECO:0000313" key="3">
    <source>
        <dbReference type="Proteomes" id="UP000605848"/>
    </source>
</evidence>
<evidence type="ECO:0000313" key="2">
    <source>
        <dbReference type="EMBL" id="MBL0408477.1"/>
    </source>
</evidence>
<protein>
    <submittedName>
        <fullName evidence="2">Uncharacterized protein</fullName>
    </submittedName>
</protein>
<keyword evidence="3" id="KW-1185">Reference proteome</keyword>